<reference evidence="10" key="1">
    <citation type="journal article" date="2006" name="Proc. Natl. Acad. Sci. U.S.A.">
        <title>Genome analysis of the smallest free-living eukaryote Ostreococcus tauri unveils many unique features.</title>
        <authorList>
            <person name="Derelle E."/>
            <person name="Ferraz C."/>
            <person name="Rombauts S."/>
            <person name="Rouze P."/>
            <person name="Worden A.Z."/>
            <person name="Robbens S."/>
            <person name="Partensky F."/>
            <person name="Degroeve S."/>
            <person name="Echeynie S."/>
            <person name="Cooke R."/>
            <person name="Saeys Y."/>
            <person name="Wuyts J."/>
            <person name="Jabbari K."/>
            <person name="Bowler C."/>
            <person name="Panaud O."/>
            <person name="Piegu B."/>
            <person name="Ball S.G."/>
            <person name="Ral J.-P."/>
            <person name="Bouget F.-Y."/>
            <person name="Piganeau G."/>
            <person name="De Baets B."/>
            <person name="Picard A."/>
            <person name="Delseny M."/>
            <person name="Demaille J."/>
            <person name="Van de Peer Y."/>
            <person name="Moreau H."/>
        </authorList>
    </citation>
    <scope>NUCLEOTIDE SEQUENCE [LARGE SCALE GENOMIC DNA]</scope>
    <source>
        <strain evidence="10">OTTH 0595 / CCAP 157/2 / RCC745</strain>
    </source>
</reference>
<sequence>MTSRSSAFRTRIPRASACVRREAMDAAAVDVDAAIGRPSGKENASMTKRIDVSSKKRHADDVFASDRGEKRALVATTTSSARSVAREGGDGARRRSDASSGAVTRADADPADAELEALLTKHPRGKDKFDKIGKARAADEYLAELRPAVRAAMSRAMDLRVELANAEGKFERKSQAIRDKLREVEQGKASVETQLREALREQERLEVEAKRSAELARSSDRAKGEAERVKKEALEEAERARAEADAATTRADGLKDDVERLEGEIVGLKRSLAEITKEMEEMKTANVSLQEDKSKLTMDIGTLRGEKSGLEMQVEALQQQAVEHANERETMREATDRLHNDLAKTRAEKDGSSQAMTRALEDAVEARAKAAKCASEAEAAGERARRAEDAYNHATADLQRARNERNTAQEQINTLNTEIELLKPQLAAVEEKLKTSAKRVETTERELRATTTSKEALDSKAENLTEALRLLERKMTMQIERANAADLECTRLNAELIAARASKDALDPKLSKLGNELADAQAEARQLRHEKERMENDISSMKHAAQSLEGENARLKSKCSTLAMERTTLEERLNSEVELRKGFEEDLRQSKKLLSKANQSAADERAKAMAAQDAIEDANSVRQQLVALQQAHTTQGDEMARCKMELANIVSDERSTSQLIARLQEVKNELASREEELRQALITRRHLHNTIQELKGNIRVFCRIRPPSETENSFGDDNMRVDRKGEFAGRRLEIAPPDAPKKYDFTFDRVFAKNGDQKEVFDEVSLLVQSALDGYKVCIFTYGQTGSGKTYTMLGGKGDERGLIPRSMEQIFASQSLLEKKGMKVSITATLLEIYNEDIRDLLTTASGKTEHKIKHDDEGNTHVTNVTQCEVFSPADVESLMQQANAARAVAKTNMNDRSSRSHMVMSLCVDGVNEAGEPIHGALNLVDLAGSERLKTTGATGDRLKEAQAINSSLSSLGDVIFSLANKDKHIPFRNSKLTYLLKNSLGGDSKTLMLVNVSPALESAQETLCSLRFASKVNTCALKSAKSKSSKPN</sequence>
<feature type="region of interest" description="Disordered" evidence="7">
    <location>
        <begin position="208"/>
        <end position="251"/>
    </location>
</feature>
<dbReference type="OrthoDB" id="3176171at2759"/>
<gene>
    <name evidence="9" type="ORF">OT_ostta10g00680</name>
</gene>
<keyword evidence="1" id="KW-0493">Microtubule</keyword>
<evidence type="ECO:0000256" key="5">
    <source>
        <dbReference type="PROSITE-ProRule" id="PRU00283"/>
    </source>
</evidence>
<dbReference type="GO" id="GO:0007018">
    <property type="term" value="P:microtubule-based movement"/>
    <property type="evidence" value="ECO:0007669"/>
    <property type="project" value="InterPro"/>
</dbReference>
<dbReference type="PROSITE" id="PS50067">
    <property type="entry name" value="KINESIN_MOTOR_2"/>
    <property type="match status" value="1"/>
</dbReference>
<dbReference type="PANTHER" id="PTHR47972">
    <property type="entry name" value="KINESIN-LIKE PROTEIN KLP-3"/>
    <property type="match status" value="1"/>
</dbReference>
<dbReference type="AlphaFoldDB" id="A0A090M4Y6"/>
<dbReference type="PRINTS" id="PR00380">
    <property type="entry name" value="KINESINHEAVY"/>
</dbReference>
<feature type="compositionally biased region" description="Basic and acidic residues" evidence="7">
    <location>
        <begin position="84"/>
        <end position="97"/>
    </location>
</feature>
<evidence type="ECO:0000256" key="7">
    <source>
        <dbReference type="SAM" id="MobiDB-lite"/>
    </source>
</evidence>
<dbReference type="GO" id="GO:0005874">
    <property type="term" value="C:microtubule"/>
    <property type="evidence" value="ECO:0007669"/>
    <property type="project" value="UniProtKB-KW"/>
</dbReference>
<reference evidence="9 10" key="2">
    <citation type="journal article" date="2014" name="BMC Genomics">
        <title>An improved genome of the model marine alga Ostreococcus tauri unfolds by assessing Illumina de novo assemblies.</title>
        <authorList>
            <person name="Blanc-Mathieu R."/>
            <person name="Verhelst B."/>
            <person name="Derelle E."/>
            <person name="Rombauts S."/>
            <person name="Bouget F.Y."/>
            <person name="Carre I."/>
            <person name="Chateau A."/>
            <person name="Eyre-Walker A."/>
            <person name="Grimsley N."/>
            <person name="Moreau H."/>
            <person name="Piegu B."/>
            <person name="Rivals E."/>
            <person name="Schackwitz W."/>
            <person name="Van de Peer Y."/>
            <person name="Piganeau G."/>
        </authorList>
    </citation>
    <scope>NUCLEOTIDE SEQUENCE [LARGE SCALE GENOMIC DNA]</scope>
    <source>
        <strain evidence="10">OTTH 0595 / CCAP 157/2 / RCC745</strain>
    </source>
</reference>
<keyword evidence="10" id="KW-1185">Reference proteome</keyword>
<feature type="region of interest" description="Disordered" evidence="7">
    <location>
        <begin position="37"/>
        <end position="111"/>
    </location>
</feature>
<feature type="coiled-coil region" evidence="6">
    <location>
        <begin position="384"/>
        <end position="481"/>
    </location>
</feature>
<feature type="coiled-coil region" evidence="6">
    <location>
        <begin position="656"/>
        <end position="683"/>
    </location>
</feature>
<feature type="compositionally biased region" description="Basic and acidic residues" evidence="7">
    <location>
        <begin position="48"/>
        <end position="72"/>
    </location>
</feature>
<keyword evidence="6" id="KW-0175">Coiled coil</keyword>
<name>A0A090M4Y6_OSTTA</name>
<evidence type="ECO:0000256" key="6">
    <source>
        <dbReference type="SAM" id="Coils"/>
    </source>
</evidence>
<feature type="coiled-coil region" evidence="6">
    <location>
        <begin position="510"/>
        <end position="565"/>
    </location>
</feature>
<dbReference type="GeneID" id="9832144"/>
<dbReference type="InParanoid" id="A0A090M4Y6"/>
<dbReference type="Pfam" id="PF00225">
    <property type="entry name" value="Kinesin"/>
    <property type="match status" value="1"/>
</dbReference>
<evidence type="ECO:0000256" key="4">
    <source>
        <dbReference type="ARBA" id="ARBA00023175"/>
    </source>
</evidence>
<dbReference type="GO" id="GO:0003777">
    <property type="term" value="F:microtubule motor activity"/>
    <property type="evidence" value="ECO:0007669"/>
    <property type="project" value="InterPro"/>
</dbReference>
<dbReference type="GO" id="GO:0008017">
    <property type="term" value="F:microtubule binding"/>
    <property type="evidence" value="ECO:0007669"/>
    <property type="project" value="InterPro"/>
</dbReference>
<dbReference type="Proteomes" id="UP000009170">
    <property type="component" value="Unassembled WGS sequence"/>
</dbReference>
<comment type="caution">
    <text evidence="9">The sequence shown here is derived from an EMBL/GenBank/DDBJ whole genome shotgun (WGS) entry which is preliminary data.</text>
</comment>
<keyword evidence="9" id="KW-0378">Hydrolase</keyword>
<evidence type="ECO:0000256" key="2">
    <source>
        <dbReference type="ARBA" id="ARBA00022741"/>
    </source>
</evidence>
<dbReference type="EMBL" id="CAID01000010">
    <property type="protein sequence ID" value="CEF99295.1"/>
    <property type="molecule type" value="Genomic_DNA"/>
</dbReference>
<dbReference type="InterPro" id="IPR027640">
    <property type="entry name" value="Kinesin-like_fam"/>
</dbReference>
<dbReference type="SUPFAM" id="SSF52540">
    <property type="entry name" value="P-loop containing nucleoside triphosphate hydrolases"/>
    <property type="match status" value="1"/>
</dbReference>
<keyword evidence="2 5" id="KW-0547">Nucleotide-binding</keyword>
<organism evidence="9 10">
    <name type="scientific">Ostreococcus tauri</name>
    <name type="common">Marine green alga</name>
    <dbReference type="NCBI Taxonomy" id="70448"/>
    <lineage>
        <taxon>Eukaryota</taxon>
        <taxon>Viridiplantae</taxon>
        <taxon>Chlorophyta</taxon>
        <taxon>Mamiellophyceae</taxon>
        <taxon>Mamiellales</taxon>
        <taxon>Bathycoccaceae</taxon>
        <taxon>Ostreococcus</taxon>
    </lineage>
</organism>
<evidence type="ECO:0000259" key="8">
    <source>
        <dbReference type="PROSITE" id="PS50067"/>
    </source>
</evidence>
<dbReference type="CDD" id="cd01366">
    <property type="entry name" value="KISc_C_terminal"/>
    <property type="match status" value="1"/>
</dbReference>
<feature type="domain" description="Kinesin motor" evidence="8">
    <location>
        <begin position="697"/>
        <end position="1023"/>
    </location>
</feature>
<evidence type="ECO:0000313" key="10">
    <source>
        <dbReference type="Proteomes" id="UP000009170"/>
    </source>
</evidence>
<dbReference type="KEGG" id="ota:OT_ostta10g00680"/>
<dbReference type="Gene3D" id="1.10.287.2610">
    <property type="match status" value="1"/>
</dbReference>
<dbReference type="PANTHER" id="PTHR47972:SF45">
    <property type="entry name" value="PROTEIN CLARET SEGREGATIONAL"/>
    <property type="match status" value="1"/>
</dbReference>
<dbReference type="InterPro" id="IPR001752">
    <property type="entry name" value="Kinesin_motor_dom"/>
</dbReference>
<dbReference type="GO" id="GO:0016787">
    <property type="term" value="F:hydrolase activity"/>
    <property type="evidence" value="ECO:0007669"/>
    <property type="project" value="UniProtKB-KW"/>
</dbReference>
<dbReference type="GO" id="GO:0005524">
    <property type="term" value="F:ATP binding"/>
    <property type="evidence" value="ECO:0007669"/>
    <property type="project" value="UniProtKB-UniRule"/>
</dbReference>
<dbReference type="Gene3D" id="1.10.287.1490">
    <property type="match status" value="1"/>
</dbReference>
<feature type="binding site" evidence="5">
    <location>
        <begin position="783"/>
        <end position="790"/>
    </location>
    <ligand>
        <name>ATP</name>
        <dbReference type="ChEBI" id="CHEBI:30616"/>
    </ligand>
</feature>
<evidence type="ECO:0000256" key="3">
    <source>
        <dbReference type="ARBA" id="ARBA00022840"/>
    </source>
</evidence>
<dbReference type="InterPro" id="IPR027417">
    <property type="entry name" value="P-loop_NTPase"/>
</dbReference>
<dbReference type="SUPFAM" id="SSF57997">
    <property type="entry name" value="Tropomyosin"/>
    <property type="match status" value="1"/>
</dbReference>
<dbReference type="SMART" id="SM00129">
    <property type="entry name" value="KISc"/>
    <property type="match status" value="1"/>
</dbReference>
<proteinExistence type="inferred from homology"/>
<keyword evidence="4 5" id="KW-0505">Motor protein</keyword>
<dbReference type="InterPro" id="IPR036961">
    <property type="entry name" value="Kinesin_motor_dom_sf"/>
</dbReference>
<keyword evidence="3 5" id="KW-0067">ATP-binding</keyword>
<dbReference type="Gene3D" id="3.40.850.10">
    <property type="entry name" value="Kinesin motor domain"/>
    <property type="match status" value="1"/>
</dbReference>
<evidence type="ECO:0000256" key="1">
    <source>
        <dbReference type="ARBA" id="ARBA00022701"/>
    </source>
</evidence>
<feature type="compositionally biased region" description="Basic and acidic residues" evidence="7">
    <location>
        <begin position="208"/>
        <end position="244"/>
    </location>
</feature>
<comment type="similarity">
    <text evidence="5">Belongs to the TRAFAC class myosin-kinesin ATPase superfamily. Kinesin family.</text>
</comment>
<dbReference type="RefSeq" id="XP_003081502.2">
    <property type="nucleotide sequence ID" value="XM_003081454.2"/>
</dbReference>
<accession>A0A090M4Y6</accession>
<dbReference type="FunFam" id="3.40.850.10:FF:000113">
    <property type="entry name" value="Kinesin-like protein"/>
    <property type="match status" value="1"/>
</dbReference>
<evidence type="ECO:0000313" key="9">
    <source>
        <dbReference type="EMBL" id="CEF99295.1"/>
    </source>
</evidence>
<dbReference type="STRING" id="70448.A0A090M4Y6"/>
<protein>
    <submittedName>
        <fullName evidence="9">P-loop containing nucleoside triphosphate hydrolase</fullName>
    </submittedName>
</protein>